<dbReference type="SMART" id="SM00671">
    <property type="entry name" value="SEL1"/>
    <property type="match status" value="5"/>
</dbReference>
<evidence type="ECO:0000313" key="3">
    <source>
        <dbReference type="EMBL" id="MFC5454753.1"/>
    </source>
</evidence>
<dbReference type="PANTHER" id="PTHR11102">
    <property type="entry name" value="SEL-1-LIKE PROTEIN"/>
    <property type="match status" value="1"/>
</dbReference>
<sequence>MKRASPPSLFATVLAALLFAASILTAQQPQRIDEKDLRDWADRGDADAQFELGLRLITGEGLKKNTEEGVKFVEKAAKQKHLRAQHVLGNLFEDGEGVKKDLAKAAEWYRSSAELGFALSQHRLGVMYEEGKGVKKDTAKAAEWFKKAADQGDPPSQTAYASKLERGDGIAKSASKAALWYLKAAQQDFVPAMTRLANLYYTGQGVPVDYRRAGAWYRRAARSEDPWASNNLAWFLATCPEDNLHNGESAVLLARRALKLVAEVVQSDEQPYEMIDTMAAALARNGEFKEAELWQKRCIALLSEDKDLPEEDRKKLQEEFDSRLKLYQKATPFAEPDPKGEEGAEPLPQDTILQDEGLPESKPRKNTPKSGRGTVV</sequence>
<evidence type="ECO:0000313" key="4">
    <source>
        <dbReference type="Proteomes" id="UP001596052"/>
    </source>
</evidence>
<feature type="chain" id="PRO_5045889007" evidence="2">
    <location>
        <begin position="27"/>
        <end position="376"/>
    </location>
</feature>
<dbReference type="Pfam" id="PF08238">
    <property type="entry name" value="Sel1"/>
    <property type="match status" value="5"/>
</dbReference>
<gene>
    <name evidence="3" type="ORF">ACFQDI_07820</name>
</gene>
<evidence type="ECO:0000256" key="2">
    <source>
        <dbReference type="SAM" id="SignalP"/>
    </source>
</evidence>
<name>A0ABW0KMM6_9BACT</name>
<dbReference type="Gene3D" id="1.25.40.10">
    <property type="entry name" value="Tetratricopeptide repeat domain"/>
    <property type="match status" value="1"/>
</dbReference>
<keyword evidence="4" id="KW-1185">Reference proteome</keyword>
<dbReference type="RefSeq" id="WP_377165152.1">
    <property type="nucleotide sequence ID" value="NZ_JBHSMQ010000002.1"/>
</dbReference>
<feature type="region of interest" description="Disordered" evidence="1">
    <location>
        <begin position="327"/>
        <end position="376"/>
    </location>
</feature>
<proteinExistence type="predicted"/>
<accession>A0ABW0KMM6</accession>
<dbReference type="SUPFAM" id="SSF81901">
    <property type="entry name" value="HCP-like"/>
    <property type="match status" value="2"/>
</dbReference>
<dbReference type="Proteomes" id="UP001596052">
    <property type="component" value="Unassembled WGS sequence"/>
</dbReference>
<keyword evidence="2" id="KW-0732">Signal</keyword>
<reference evidence="4" key="1">
    <citation type="journal article" date="2019" name="Int. J. Syst. Evol. Microbiol.">
        <title>The Global Catalogue of Microorganisms (GCM) 10K type strain sequencing project: providing services to taxonomists for standard genome sequencing and annotation.</title>
        <authorList>
            <consortium name="The Broad Institute Genomics Platform"/>
            <consortium name="The Broad Institute Genome Sequencing Center for Infectious Disease"/>
            <person name="Wu L."/>
            <person name="Ma J."/>
        </authorList>
    </citation>
    <scope>NUCLEOTIDE SEQUENCE [LARGE SCALE GENOMIC DNA]</scope>
    <source>
        <strain evidence="4">CGMCC 4.1469</strain>
    </source>
</reference>
<dbReference type="EMBL" id="JBHSMQ010000002">
    <property type="protein sequence ID" value="MFC5454753.1"/>
    <property type="molecule type" value="Genomic_DNA"/>
</dbReference>
<organism evidence="3 4">
    <name type="scientific">Prosthecobacter fluviatilis</name>
    <dbReference type="NCBI Taxonomy" id="445931"/>
    <lineage>
        <taxon>Bacteria</taxon>
        <taxon>Pseudomonadati</taxon>
        <taxon>Verrucomicrobiota</taxon>
        <taxon>Verrucomicrobiia</taxon>
        <taxon>Verrucomicrobiales</taxon>
        <taxon>Verrucomicrobiaceae</taxon>
        <taxon>Prosthecobacter</taxon>
    </lineage>
</organism>
<dbReference type="InterPro" id="IPR006597">
    <property type="entry name" value="Sel1-like"/>
</dbReference>
<evidence type="ECO:0000256" key="1">
    <source>
        <dbReference type="SAM" id="MobiDB-lite"/>
    </source>
</evidence>
<feature type="signal peptide" evidence="2">
    <location>
        <begin position="1"/>
        <end position="26"/>
    </location>
</feature>
<dbReference type="InterPro" id="IPR011990">
    <property type="entry name" value="TPR-like_helical_dom_sf"/>
</dbReference>
<dbReference type="PANTHER" id="PTHR11102:SF160">
    <property type="entry name" value="ERAD-ASSOCIATED E3 UBIQUITIN-PROTEIN LIGASE COMPONENT HRD3"/>
    <property type="match status" value="1"/>
</dbReference>
<comment type="caution">
    <text evidence="3">The sequence shown here is derived from an EMBL/GenBank/DDBJ whole genome shotgun (WGS) entry which is preliminary data.</text>
</comment>
<dbReference type="InterPro" id="IPR050767">
    <property type="entry name" value="Sel1_AlgK"/>
</dbReference>
<protein>
    <submittedName>
        <fullName evidence="3">Tetratricopeptide repeat protein</fullName>
    </submittedName>
</protein>